<proteinExistence type="predicted"/>
<protein>
    <submittedName>
        <fullName evidence="2">Preprotein translocase subunit SecD</fullName>
    </submittedName>
</protein>
<keyword evidence="3" id="KW-1185">Reference proteome</keyword>
<dbReference type="Proteomes" id="UP000250369">
    <property type="component" value="Unassembled WGS sequence"/>
</dbReference>
<accession>A0A329MAT3</accession>
<feature type="region of interest" description="Disordered" evidence="1">
    <location>
        <begin position="309"/>
        <end position="331"/>
    </location>
</feature>
<comment type="caution">
    <text evidence="2">The sequence shown here is derived from an EMBL/GenBank/DDBJ whole genome shotgun (WGS) entry which is preliminary data.</text>
</comment>
<evidence type="ECO:0000313" key="2">
    <source>
        <dbReference type="EMBL" id="RAV14167.1"/>
    </source>
</evidence>
<dbReference type="AlphaFoldDB" id="A0A329MAT3"/>
<dbReference type="EMBL" id="QMFB01000027">
    <property type="protein sequence ID" value="RAV14167.1"/>
    <property type="molecule type" value="Genomic_DNA"/>
</dbReference>
<dbReference type="RefSeq" id="WP_146762421.1">
    <property type="nucleotide sequence ID" value="NZ_QMFB01000027.1"/>
</dbReference>
<organism evidence="2 3">
    <name type="scientific">Paenibacillus contaminans</name>
    <dbReference type="NCBI Taxonomy" id="450362"/>
    <lineage>
        <taxon>Bacteria</taxon>
        <taxon>Bacillati</taxon>
        <taxon>Bacillota</taxon>
        <taxon>Bacilli</taxon>
        <taxon>Bacillales</taxon>
        <taxon>Paenibacillaceae</taxon>
        <taxon>Paenibacillus</taxon>
    </lineage>
</organism>
<reference evidence="2 3" key="1">
    <citation type="journal article" date="2009" name="Int. J. Syst. Evol. Microbiol.">
        <title>Paenibacillus contaminans sp. nov., isolated from a contaminated laboratory plate.</title>
        <authorList>
            <person name="Chou J.H."/>
            <person name="Lee J.H."/>
            <person name="Lin M.C."/>
            <person name="Chang P.S."/>
            <person name="Arun A.B."/>
            <person name="Young C.C."/>
            <person name="Chen W.M."/>
        </authorList>
    </citation>
    <scope>NUCLEOTIDE SEQUENCE [LARGE SCALE GENOMIC DNA]</scope>
    <source>
        <strain evidence="2 3">CKOBP-6</strain>
    </source>
</reference>
<evidence type="ECO:0000256" key="1">
    <source>
        <dbReference type="SAM" id="MobiDB-lite"/>
    </source>
</evidence>
<gene>
    <name evidence="2" type="ORF">DQG23_31860</name>
</gene>
<name>A0A329MAT3_9BACL</name>
<sequence>MCRKKVSGKYGGTTEGIYLFEDGKFLLYGYATMIFGSYEFEKDRLRCYPDKPDHTFVIYGRKNKNITNGIIVNFKGFERGTTFIQFDNGSTKRVFNENANCFSTPYVWDTSHVPKRITLTHIFDEYWYRQPYNTESYIPDKDYNDFIMFYNKPDYYREPFDVRITTEGDIAALRTTLTATVYEMQRDDEDGRNEWQDAEQLKNDYFRAQEKGHVLFANNHYKLFFELDAAEYVYDQASDQYISRHAYDEKINYNHDDNDDYNSDIALKKYMQVKPAALENRDMKSEDVDAHPVFYTTCNEPEKSYKYKGFKEKKETAQDPPPITMPAPSLD</sequence>
<evidence type="ECO:0000313" key="3">
    <source>
        <dbReference type="Proteomes" id="UP000250369"/>
    </source>
</evidence>